<gene>
    <name evidence="2" type="ORF">LCGC14_1646230</name>
</gene>
<sequence length="112" mass="12575">GFVAAPPKPIRVGRQKRKAKEEKRDSLDSRLQAKATMLADRLFERREGLRKSLGNPIKSEKLSKDERKAQYKEMIASREILFNSLAGAAMVGKDGRLRISTAMVDAFRELSG</sequence>
<comment type="caution">
    <text evidence="2">The sequence shown here is derived from an EMBL/GenBank/DDBJ whole genome shotgun (WGS) entry which is preliminary data.</text>
</comment>
<evidence type="ECO:0000313" key="2">
    <source>
        <dbReference type="EMBL" id="KKM20366.1"/>
    </source>
</evidence>
<dbReference type="EMBL" id="LAZR01013782">
    <property type="protein sequence ID" value="KKM20366.1"/>
    <property type="molecule type" value="Genomic_DNA"/>
</dbReference>
<name>A0A0F9HY52_9ZZZZ</name>
<accession>A0A0F9HY52</accession>
<evidence type="ECO:0000256" key="1">
    <source>
        <dbReference type="SAM" id="MobiDB-lite"/>
    </source>
</evidence>
<feature type="non-terminal residue" evidence="2">
    <location>
        <position position="1"/>
    </location>
</feature>
<organism evidence="2">
    <name type="scientific">marine sediment metagenome</name>
    <dbReference type="NCBI Taxonomy" id="412755"/>
    <lineage>
        <taxon>unclassified sequences</taxon>
        <taxon>metagenomes</taxon>
        <taxon>ecological metagenomes</taxon>
    </lineage>
</organism>
<feature type="region of interest" description="Disordered" evidence="1">
    <location>
        <begin position="1"/>
        <end position="28"/>
    </location>
</feature>
<reference evidence="2" key="1">
    <citation type="journal article" date="2015" name="Nature">
        <title>Complex archaea that bridge the gap between prokaryotes and eukaryotes.</title>
        <authorList>
            <person name="Spang A."/>
            <person name="Saw J.H."/>
            <person name="Jorgensen S.L."/>
            <person name="Zaremba-Niedzwiedzka K."/>
            <person name="Martijn J."/>
            <person name="Lind A.E."/>
            <person name="van Eijk R."/>
            <person name="Schleper C."/>
            <person name="Guy L."/>
            <person name="Ettema T.J."/>
        </authorList>
    </citation>
    <scope>NUCLEOTIDE SEQUENCE</scope>
</reference>
<protein>
    <submittedName>
        <fullName evidence="2">Uncharacterized protein</fullName>
    </submittedName>
</protein>
<feature type="compositionally biased region" description="Basic and acidic residues" evidence="1">
    <location>
        <begin position="19"/>
        <end position="28"/>
    </location>
</feature>
<proteinExistence type="predicted"/>
<dbReference type="AlphaFoldDB" id="A0A0F9HY52"/>